<reference evidence="1" key="2">
    <citation type="journal article" date="2015" name="Fish Shellfish Immunol.">
        <title>Early steps in the European eel (Anguilla anguilla)-Vibrio vulnificus interaction in the gills: Role of the RtxA13 toxin.</title>
        <authorList>
            <person name="Callol A."/>
            <person name="Pajuelo D."/>
            <person name="Ebbesson L."/>
            <person name="Teles M."/>
            <person name="MacKenzie S."/>
            <person name="Amaro C."/>
        </authorList>
    </citation>
    <scope>NUCLEOTIDE SEQUENCE</scope>
</reference>
<protein>
    <submittedName>
        <fullName evidence="1">Uncharacterized protein</fullName>
    </submittedName>
</protein>
<dbReference type="AlphaFoldDB" id="A0A0E9SCI6"/>
<sequence>MQAMLSANGWLNWMSSACLIVDAHFPTYQADEDVAGSRLVLNDPFSQSATNSHQKN</sequence>
<dbReference type="EMBL" id="GBXM01069601">
    <property type="protein sequence ID" value="JAH38976.1"/>
    <property type="molecule type" value="Transcribed_RNA"/>
</dbReference>
<name>A0A0E9SCI6_ANGAN</name>
<reference evidence="1" key="1">
    <citation type="submission" date="2014-11" db="EMBL/GenBank/DDBJ databases">
        <authorList>
            <person name="Amaro Gonzalez C."/>
        </authorList>
    </citation>
    <scope>NUCLEOTIDE SEQUENCE</scope>
</reference>
<proteinExistence type="predicted"/>
<organism evidence="1">
    <name type="scientific">Anguilla anguilla</name>
    <name type="common">European freshwater eel</name>
    <name type="synonym">Muraena anguilla</name>
    <dbReference type="NCBI Taxonomy" id="7936"/>
    <lineage>
        <taxon>Eukaryota</taxon>
        <taxon>Metazoa</taxon>
        <taxon>Chordata</taxon>
        <taxon>Craniata</taxon>
        <taxon>Vertebrata</taxon>
        <taxon>Euteleostomi</taxon>
        <taxon>Actinopterygii</taxon>
        <taxon>Neopterygii</taxon>
        <taxon>Teleostei</taxon>
        <taxon>Anguilliformes</taxon>
        <taxon>Anguillidae</taxon>
        <taxon>Anguilla</taxon>
    </lineage>
</organism>
<accession>A0A0E9SCI6</accession>
<evidence type="ECO:0000313" key="1">
    <source>
        <dbReference type="EMBL" id="JAH38976.1"/>
    </source>
</evidence>